<dbReference type="AlphaFoldDB" id="A0A5B2W482"/>
<reference evidence="1 2" key="1">
    <citation type="submission" date="2019-09" db="EMBL/GenBank/DDBJ databases">
        <title>Chitinophaga ginsengihumi sp. nov., isolated from soil of ginseng rhizosphere.</title>
        <authorList>
            <person name="Lee J."/>
        </authorList>
    </citation>
    <scope>NUCLEOTIDE SEQUENCE [LARGE SCALE GENOMIC DNA]</scope>
    <source>
        <strain evidence="1 2">BN140078</strain>
    </source>
</reference>
<keyword evidence="2" id="KW-1185">Reference proteome</keyword>
<dbReference type="EMBL" id="VUOC01000001">
    <property type="protein sequence ID" value="KAA2245520.1"/>
    <property type="molecule type" value="Genomic_DNA"/>
</dbReference>
<evidence type="ECO:0000313" key="1">
    <source>
        <dbReference type="EMBL" id="KAA2245520.1"/>
    </source>
</evidence>
<organism evidence="1 2">
    <name type="scientific">Chitinophaga agrisoli</name>
    <dbReference type="NCBI Taxonomy" id="2607653"/>
    <lineage>
        <taxon>Bacteria</taxon>
        <taxon>Pseudomonadati</taxon>
        <taxon>Bacteroidota</taxon>
        <taxon>Chitinophagia</taxon>
        <taxon>Chitinophagales</taxon>
        <taxon>Chitinophagaceae</taxon>
        <taxon>Chitinophaga</taxon>
    </lineage>
</organism>
<evidence type="ECO:0000313" key="2">
    <source>
        <dbReference type="Proteomes" id="UP000324611"/>
    </source>
</evidence>
<reference evidence="1 2" key="2">
    <citation type="submission" date="2019-09" db="EMBL/GenBank/DDBJ databases">
        <authorList>
            <person name="Jin C."/>
        </authorList>
    </citation>
    <scope>NUCLEOTIDE SEQUENCE [LARGE SCALE GENOMIC DNA]</scope>
    <source>
        <strain evidence="1 2">BN140078</strain>
    </source>
</reference>
<sequence length="138" mass="16193">MKEVVAGGMNAQEMDKGAAMGLICGLLSWEQMEYAEFQHDTGLEYLRLYIPDDPDGQDLLIRSQIYWQWWLNHWLARDRSYILARVDCNLSTDERRFLYRALNNAGELVRDIYPNRVILEQSYAEMIGRLFDAENVPQ</sequence>
<dbReference type="Proteomes" id="UP000324611">
    <property type="component" value="Unassembled WGS sequence"/>
</dbReference>
<dbReference type="RefSeq" id="WP_149836910.1">
    <property type="nucleotide sequence ID" value="NZ_VUOC01000001.1"/>
</dbReference>
<name>A0A5B2W482_9BACT</name>
<gene>
    <name evidence="1" type="ORF">F0L74_06055</name>
</gene>
<protein>
    <submittedName>
        <fullName evidence="1">Uncharacterized protein</fullName>
    </submittedName>
</protein>
<accession>A0A5B2W482</accession>
<comment type="caution">
    <text evidence="1">The sequence shown here is derived from an EMBL/GenBank/DDBJ whole genome shotgun (WGS) entry which is preliminary data.</text>
</comment>
<proteinExistence type="predicted"/>